<dbReference type="RefSeq" id="WP_252994690.1">
    <property type="nucleotide sequence ID" value="NZ_CP099717.1"/>
</dbReference>
<dbReference type="PROSITE" id="PS50914">
    <property type="entry name" value="BON"/>
    <property type="match status" value="1"/>
</dbReference>
<dbReference type="Gene3D" id="3.30.1340.30">
    <property type="match status" value="1"/>
</dbReference>
<keyword evidence="4" id="KW-1185">Reference proteome</keyword>
<protein>
    <submittedName>
        <fullName evidence="3">BON domain-containing protein</fullName>
    </submittedName>
</protein>
<dbReference type="Proteomes" id="UP001056890">
    <property type="component" value="Chromosome"/>
</dbReference>
<dbReference type="EMBL" id="CP099717">
    <property type="protein sequence ID" value="USV56408.1"/>
    <property type="molecule type" value="Genomic_DNA"/>
</dbReference>
<dbReference type="PANTHER" id="PTHR34606">
    <property type="entry name" value="BON DOMAIN-CONTAINING PROTEIN"/>
    <property type="match status" value="1"/>
</dbReference>
<dbReference type="AlphaFoldDB" id="A0AAE9SB22"/>
<accession>A0AAE9SB22</accession>
<dbReference type="InterPro" id="IPR051686">
    <property type="entry name" value="Lipoprotein_DolP"/>
</dbReference>
<keyword evidence="1" id="KW-0732">Signal</keyword>
<evidence type="ECO:0000313" key="3">
    <source>
        <dbReference type="EMBL" id="USV56408.1"/>
    </source>
</evidence>
<reference evidence="3" key="1">
    <citation type="submission" date="2022-06" db="EMBL/GenBank/DDBJ databases">
        <title>Complete Genome of Aeromonas sp. Strain SOD01 Isolated from an Urban Freshwater Stream.</title>
        <authorList>
            <person name="Williams L.E."/>
            <person name="Brysgel T."/>
            <person name="Capestro E.M."/>
            <person name="Foltz G.V."/>
            <person name="Gardner A.E."/>
            <person name="Ingrassia J."/>
            <person name="Peterson E."/>
            <person name="Arruda J."/>
            <person name="Flaherty I."/>
            <person name="Hunt M."/>
            <person name="Pappas G."/>
            <person name="Ramsaran S."/>
            <person name="Rocha M."/>
        </authorList>
    </citation>
    <scope>NUCLEOTIDE SEQUENCE</scope>
    <source>
        <strain evidence="3">SOD01</strain>
    </source>
</reference>
<feature type="chain" id="PRO_5041991961" evidence="1">
    <location>
        <begin position="24"/>
        <end position="116"/>
    </location>
</feature>
<feature type="domain" description="BON" evidence="2">
    <location>
        <begin position="45"/>
        <end position="114"/>
    </location>
</feature>
<evidence type="ECO:0000313" key="4">
    <source>
        <dbReference type="Proteomes" id="UP001056890"/>
    </source>
</evidence>
<proteinExistence type="predicted"/>
<dbReference type="InterPro" id="IPR007055">
    <property type="entry name" value="BON_dom"/>
</dbReference>
<dbReference type="PANTHER" id="PTHR34606:SF16">
    <property type="entry name" value="BON DOMAIN-CONTAINING PROTEIN"/>
    <property type="match status" value="1"/>
</dbReference>
<gene>
    <name evidence="3" type="ORF">NHF51_13735</name>
</gene>
<sequence>MNHKLRAPLLVAGLLLPPVVGHAAETSYGADATTTTESTAMEYVEDSIITTQIKAELAAEQMFSLVEIHVDTDQAGKVVLSGIAADQAAVDKVVSIAKGVEGVTSVKHDIRVESDQ</sequence>
<feature type="signal peptide" evidence="1">
    <location>
        <begin position="1"/>
        <end position="23"/>
    </location>
</feature>
<name>A0AAE9SB22_9GAMM</name>
<dbReference type="Pfam" id="PF04972">
    <property type="entry name" value="BON"/>
    <property type="match status" value="1"/>
</dbReference>
<evidence type="ECO:0000259" key="2">
    <source>
        <dbReference type="PROSITE" id="PS50914"/>
    </source>
</evidence>
<organism evidence="3 4">
    <name type="scientific">Aeromonas encheleia</name>
    <dbReference type="NCBI Taxonomy" id="73010"/>
    <lineage>
        <taxon>Bacteria</taxon>
        <taxon>Pseudomonadati</taxon>
        <taxon>Pseudomonadota</taxon>
        <taxon>Gammaproteobacteria</taxon>
        <taxon>Aeromonadales</taxon>
        <taxon>Aeromonadaceae</taxon>
        <taxon>Aeromonas</taxon>
    </lineage>
</organism>
<evidence type="ECO:0000256" key="1">
    <source>
        <dbReference type="SAM" id="SignalP"/>
    </source>
</evidence>